<dbReference type="PROSITE" id="PS50879">
    <property type="entry name" value="RNASE_H_1"/>
    <property type="match status" value="1"/>
</dbReference>
<comment type="cofactor">
    <cofactor evidence="2">
        <name>Mg(2+)</name>
        <dbReference type="ChEBI" id="CHEBI:18420"/>
    </cofactor>
</comment>
<feature type="domain" description="RNase H type-1" evidence="11">
    <location>
        <begin position="1"/>
        <end position="149"/>
    </location>
</feature>
<protein>
    <recommendedName>
        <fullName evidence="5">ribonuclease H</fullName>
        <ecNumber evidence="5">3.1.26.4</ecNumber>
    </recommendedName>
</protein>
<dbReference type="PANTHER" id="PTHR10642:SF26">
    <property type="entry name" value="RIBONUCLEASE H1"/>
    <property type="match status" value="1"/>
</dbReference>
<name>A0A2H4PRM3_9CAUD</name>
<comment type="catalytic activity">
    <reaction evidence="1">
        <text>Endonucleolytic cleavage to 5'-phosphomonoester.</text>
        <dbReference type="EC" id="3.1.26.4"/>
    </reaction>
</comment>
<dbReference type="EC" id="3.1.26.4" evidence="5"/>
<comment type="similarity">
    <text evidence="3">Belongs to the RNase H family.</text>
</comment>
<evidence type="ECO:0000256" key="8">
    <source>
        <dbReference type="ARBA" id="ARBA00022759"/>
    </source>
</evidence>
<dbReference type="PANTHER" id="PTHR10642">
    <property type="entry name" value="RIBONUCLEASE H1"/>
    <property type="match status" value="1"/>
</dbReference>
<evidence type="ECO:0000256" key="10">
    <source>
        <dbReference type="ARBA" id="ARBA00022842"/>
    </source>
</evidence>
<dbReference type="Proteomes" id="UP000241842">
    <property type="component" value="Segment"/>
</dbReference>
<dbReference type="Pfam" id="PF00075">
    <property type="entry name" value="RNase_H"/>
    <property type="match status" value="1"/>
</dbReference>
<dbReference type="OrthoDB" id="27283at10239"/>
<evidence type="ECO:0000313" key="12">
    <source>
        <dbReference type="EMBL" id="ATW69937.1"/>
    </source>
</evidence>
<evidence type="ECO:0000259" key="11">
    <source>
        <dbReference type="PROSITE" id="PS50879"/>
    </source>
</evidence>
<dbReference type="GO" id="GO:0003676">
    <property type="term" value="F:nucleic acid binding"/>
    <property type="evidence" value="ECO:0007669"/>
    <property type="project" value="InterPro"/>
</dbReference>
<keyword evidence="7" id="KW-0479">Metal-binding</keyword>
<keyword evidence="13" id="KW-1185">Reference proteome</keyword>
<evidence type="ECO:0000256" key="1">
    <source>
        <dbReference type="ARBA" id="ARBA00000077"/>
    </source>
</evidence>
<sequence>MLEIYTDGGCHGNPGVGAWAFVVYDALGHKIGTKSNYAEEITTNIRMEMQAILEALKFVNKHKKKCEILTDSKFSIDAITKWLPGWKRRGWKKASGEPVANQDLWELIDRELQQYFNNNKITVSLTHVKGHSGIQGNEEADELTQIRISDRELDLRM</sequence>
<dbReference type="GO" id="GO:0043137">
    <property type="term" value="P:DNA replication, removal of RNA primer"/>
    <property type="evidence" value="ECO:0007669"/>
    <property type="project" value="TreeGrafter"/>
</dbReference>
<evidence type="ECO:0000256" key="6">
    <source>
        <dbReference type="ARBA" id="ARBA00022722"/>
    </source>
</evidence>
<evidence type="ECO:0000256" key="4">
    <source>
        <dbReference type="ARBA" id="ARBA00011245"/>
    </source>
</evidence>
<accession>A0A2H4PRM3</accession>
<keyword evidence="8" id="KW-0255">Endonuclease</keyword>
<dbReference type="GO" id="GO:0004523">
    <property type="term" value="F:RNA-DNA hybrid ribonuclease activity"/>
    <property type="evidence" value="ECO:0007669"/>
    <property type="project" value="UniProtKB-EC"/>
</dbReference>
<dbReference type="InterPro" id="IPR002156">
    <property type="entry name" value="RNaseH_domain"/>
</dbReference>
<dbReference type="SUPFAM" id="SSF53098">
    <property type="entry name" value="Ribonuclease H-like"/>
    <property type="match status" value="1"/>
</dbReference>
<dbReference type="InterPro" id="IPR050092">
    <property type="entry name" value="RNase_H"/>
</dbReference>
<keyword evidence="9" id="KW-0378">Hydrolase</keyword>
<dbReference type="CDD" id="cd09278">
    <property type="entry name" value="RNase_HI_prokaryote_like"/>
    <property type="match status" value="1"/>
</dbReference>
<dbReference type="InterPro" id="IPR012337">
    <property type="entry name" value="RNaseH-like_sf"/>
</dbReference>
<evidence type="ECO:0000256" key="9">
    <source>
        <dbReference type="ARBA" id="ARBA00022801"/>
    </source>
</evidence>
<proteinExistence type="inferred from homology"/>
<evidence type="ECO:0000256" key="5">
    <source>
        <dbReference type="ARBA" id="ARBA00012180"/>
    </source>
</evidence>
<comment type="subunit">
    <text evidence="4">Monomer.</text>
</comment>
<organism evidence="12 13">
    <name type="scientific">Proteus phage PM135</name>
    <dbReference type="NCBI Taxonomy" id="2048008"/>
    <lineage>
        <taxon>Viruses</taxon>
        <taxon>Duplodnaviria</taxon>
        <taxon>Heunggongvirae</taxon>
        <taxon>Uroviricota</taxon>
        <taxon>Caudoviricetes</taxon>
        <taxon>Demerecviridae</taxon>
        <taxon>Novosibvirus</taxon>
        <taxon>Novosibvirus PM135</taxon>
    </lineage>
</organism>
<reference evidence="13" key="1">
    <citation type="submission" date="2017-10" db="EMBL/GenBank/DDBJ databases">
        <title>Isolation and characterization of a group of new proteus bacteriophages.</title>
        <authorList>
            <person name="Kozlova Y.N."/>
            <person name="Morozova V.V."/>
            <person name="Babkin I.V."/>
            <person name="Tikunova N.V."/>
            <person name="Bokovaya O.V."/>
            <person name="Shedko E.D."/>
        </authorList>
    </citation>
    <scope>NUCLEOTIDE SEQUENCE [LARGE SCALE GENOMIC DNA]</scope>
</reference>
<evidence type="ECO:0000256" key="2">
    <source>
        <dbReference type="ARBA" id="ARBA00001946"/>
    </source>
</evidence>
<dbReference type="GeneID" id="40097274"/>
<dbReference type="InterPro" id="IPR036397">
    <property type="entry name" value="RNaseH_sf"/>
</dbReference>
<evidence type="ECO:0000256" key="3">
    <source>
        <dbReference type="ARBA" id="ARBA00005300"/>
    </source>
</evidence>
<dbReference type="KEGG" id="vg:40097274"/>
<dbReference type="InterPro" id="IPR022892">
    <property type="entry name" value="RNaseHI"/>
</dbReference>
<evidence type="ECO:0000256" key="7">
    <source>
        <dbReference type="ARBA" id="ARBA00022723"/>
    </source>
</evidence>
<keyword evidence="6" id="KW-0540">Nuclease</keyword>
<dbReference type="EMBL" id="MG030347">
    <property type="protein sequence ID" value="ATW69937.1"/>
    <property type="molecule type" value="Genomic_DNA"/>
</dbReference>
<evidence type="ECO:0000313" key="13">
    <source>
        <dbReference type="Proteomes" id="UP000241842"/>
    </source>
</evidence>
<dbReference type="RefSeq" id="YP_009620621.1">
    <property type="nucleotide sequence ID" value="NC_042090.1"/>
</dbReference>
<keyword evidence="10" id="KW-0460">Magnesium</keyword>
<dbReference type="Gene3D" id="3.30.420.10">
    <property type="entry name" value="Ribonuclease H-like superfamily/Ribonuclease H"/>
    <property type="match status" value="1"/>
</dbReference>
<dbReference type="GO" id="GO:0046872">
    <property type="term" value="F:metal ion binding"/>
    <property type="evidence" value="ECO:0007669"/>
    <property type="project" value="UniProtKB-KW"/>
</dbReference>